<reference evidence="1" key="2">
    <citation type="submission" date="2021-06" db="EMBL/GenBank/DDBJ databases">
        <authorList>
            <person name="Rogers T.H."/>
            <person name="Ramsay J.P."/>
            <person name="Wang P."/>
            <person name="Terpolilli J."/>
        </authorList>
    </citation>
    <scope>NUCLEOTIDE SEQUENCE</scope>
    <source>
        <strain evidence="1">WSM5005</strain>
        <plasmid evidence="1">pl2WSM5005</plasmid>
    </source>
</reference>
<accession>A0ACA8AXF7</accession>
<evidence type="ECO:0000313" key="2">
    <source>
        <dbReference type="Proteomes" id="UP000179860"/>
    </source>
</evidence>
<name>A0ACA8AXF7_9BURK</name>
<protein>
    <submittedName>
        <fullName evidence="1">CoA transferase</fullName>
    </submittedName>
</protein>
<dbReference type="EMBL" id="CP017565">
    <property type="protein sequence ID" value="APA90338.1"/>
    <property type="molecule type" value="Genomic_DNA"/>
</dbReference>
<keyword evidence="2" id="KW-1185">Reference proteome</keyword>
<keyword evidence="1" id="KW-0614">Plasmid</keyword>
<sequence>MERGALDGIVVLDLTRALSGPFCTMVLGDLGADVIKVELPGAGDEARHWGAPFAETCGAAFIGFNRNKRSVEIDLHTEAGQRQLVELAAHADVVVENFRPGTTRRFGVDEPVLKARNPELIYCSISGYGQHGPLAQQGAMDLIIQAISGVMSLNGEPNGRPVKAAVPIADLWGGFGAAFAVVAALLGRARGTTHANRAIDISMLDMLITMLGQPIVAHQMSGQEPKRYGNAHETIAPYTSFRTATRDIVVSLANDKRWRQLCSIAEFALLEQDARYATQALRNRNRDALYVELEAILVSRPVEHWLDAMLLLGLPVAPVNSVPEILAHSHLAERGTLLEVEYPPQSGRRVAVPGMPRRDVASSRPVLDPPSLGQHTDEIFARYGLERAEATAHSE</sequence>
<keyword evidence="1" id="KW-0808">Transferase</keyword>
<geneLocation type="plasmid" evidence="1 2">
    <name>pl2WSM5005</name>
</geneLocation>
<dbReference type="Proteomes" id="UP000179860">
    <property type="component" value="Plasmid pl2WSM5005"/>
</dbReference>
<evidence type="ECO:0000313" key="1">
    <source>
        <dbReference type="EMBL" id="APA90338.1"/>
    </source>
</evidence>
<reference evidence="1" key="1">
    <citation type="submission" date="2016-09" db="EMBL/GenBank/DDBJ databases">
        <title>The Complete Genome of Burkholderia sprentiae wsm5005.</title>
        <authorList>
            <person name="De Meyer S."/>
            <person name="Wang P."/>
            <person name="Terpolilli J."/>
        </authorList>
    </citation>
    <scope>NUCLEOTIDE SEQUENCE</scope>
    <source>
        <strain evidence="1">WSM5005</strain>
        <plasmid evidence="1">pl2WSM5005</plasmid>
    </source>
</reference>
<gene>
    <name evidence="1" type="ORF">BJG93_32530</name>
</gene>
<organism evidence="1 2">
    <name type="scientific">Paraburkholderia sprentiae WSM5005</name>
    <dbReference type="NCBI Taxonomy" id="754502"/>
    <lineage>
        <taxon>Bacteria</taxon>
        <taxon>Pseudomonadati</taxon>
        <taxon>Pseudomonadota</taxon>
        <taxon>Betaproteobacteria</taxon>
        <taxon>Burkholderiales</taxon>
        <taxon>Burkholderiaceae</taxon>
        <taxon>Paraburkholderia</taxon>
    </lineage>
</organism>
<proteinExistence type="predicted"/>